<dbReference type="Proteomes" id="UP000318138">
    <property type="component" value="Chromosome"/>
</dbReference>
<dbReference type="EMBL" id="CP041372">
    <property type="protein sequence ID" value="QKS72605.1"/>
    <property type="molecule type" value="Genomic_DNA"/>
</dbReference>
<accession>A0A859FJ91</accession>
<keyword evidence="4" id="KW-1185">Reference proteome</keyword>
<dbReference type="Gene3D" id="3.40.50.2000">
    <property type="entry name" value="Glycogen Phosphorylase B"/>
    <property type="match status" value="2"/>
</dbReference>
<evidence type="ECO:0000259" key="1">
    <source>
        <dbReference type="Pfam" id="PF00534"/>
    </source>
</evidence>
<dbReference type="PANTHER" id="PTHR12526">
    <property type="entry name" value="GLYCOSYLTRANSFERASE"/>
    <property type="match status" value="1"/>
</dbReference>
<dbReference type="SUPFAM" id="SSF53756">
    <property type="entry name" value="UDP-Glycosyltransferase/glycogen phosphorylase"/>
    <property type="match status" value="1"/>
</dbReference>
<organism evidence="3 4">
    <name type="scientific">Paenalkalicoccus suaedae</name>
    <dbReference type="NCBI Taxonomy" id="2592382"/>
    <lineage>
        <taxon>Bacteria</taxon>
        <taxon>Bacillati</taxon>
        <taxon>Bacillota</taxon>
        <taxon>Bacilli</taxon>
        <taxon>Bacillales</taxon>
        <taxon>Bacillaceae</taxon>
        <taxon>Paenalkalicoccus</taxon>
    </lineage>
</organism>
<dbReference type="RefSeq" id="WP_176010577.1">
    <property type="nucleotide sequence ID" value="NZ_CP041372.2"/>
</dbReference>
<sequence length="368" mass="41789">MKIAYLSASTVPSKDANSVHVMKMSQAFAKDGHDVILYARQSTEKVDDDYYYYGVGNCFKIKKLSWPSLRFFGGFIYGRNVKKDIQKNEKADIYYGRDLYSLLNVSSIKGSQIYYEAHKPPATYVHKILERRLFSFKNFKRLVVISDALRKEYLRIFPELKSEKIVVAHDGADLPEPKINKSAVNKGKEQVKIGYVGHLYQGKGMELIAELAKSIPNMEFHIIGGKESDIAYWKKHVNKENIIFHGFVSHGMLGEYFDQLDIVLAPYQTKVATSGGGGDISKWMSPLKIFEYMANGKAIVSSDLPVLREILVNNINSILCPPEDVQAWKEAIILLASDKSKLIKLGDNARNDFIKQYTWLQRGRNVIA</sequence>
<dbReference type="InterPro" id="IPR028098">
    <property type="entry name" value="Glyco_trans_4-like_N"/>
</dbReference>
<protein>
    <submittedName>
        <fullName evidence="3">Glycosyltransferase family 4 protein</fullName>
    </submittedName>
</protein>
<evidence type="ECO:0000313" key="3">
    <source>
        <dbReference type="EMBL" id="QKS72605.1"/>
    </source>
</evidence>
<feature type="domain" description="Glycosyl transferase family 1" evidence="1">
    <location>
        <begin position="181"/>
        <end position="351"/>
    </location>
</feature>
<gene>
    <name evidence="3" type="ORF">FLK61_38995</name>
</gene>
<evidence type="ECO:0000259" key="2">
    <source>
        <dbReference type="Pfam" id="PF13439"/>
    </source>
</evidence>
<dbReference type="AlphaFoldDB" id="A0A859FJ91"/>
<proteinExistence type="predicted"/>
<feature type="domain" description="Glycosyltransferase subfamily 4-like N-terminal" evidence="2">
    <location>
        <begin position="19"/>
        <end position="174"/>
    </location>
</feature>
<dbReference type="KEGG" id="psua:FLK61_38995"/>
<evidence type="ECO:0000313" key="4">
    <source>
        <dbReference type="Proteomes" id="UP000318138"/>
    </source>
</evidence>
<dbReference type="GO" id="GO:0016757">
    <property type="term" value="F:glycosyltransferase activity"/>
    <property type="evidence" value="ECO:0007669"/>
    <property type="project" value="InterPro"/>
</dbReference>
<keyword evidence="3" id="KW-0808">Transferase</keyword>
<dbReference type="Pfam" id="PF00534">
    <property type="entry name" value="Glycos_transf_1"/>
    <property type="match status" value="1"/>
</dbReference>
<name>A0A859FJ91_9BACI</name>
<reference evidence="4" key="1">
    <citation type="submission" date="2019-07" db="EMBL/GenBank/DDBJ databases">
        <title>Bacillus alkalisoli sp. nov. isolated from saline soil.</title>
        <authorList>
            <person name="Sun J.-Q."/>
            <person name="Xu L."/>
        </authorList>
    </citation>
    <scope>NUCLEOTIDE SEQUENCE [LARGE SCALE GENOMIC DNA]</scope>
    <source>
        <strain evidence="4">M4U3P1</strain>
    </source>
</reference>
<dbReference type="Pfam" id="PF13439">
    <property type="entry name" value="Glyco_transf_4"/>
    <property type="match status" value="1"/>
</dbReference>
<dbReference type="InterPro" id="IPR001296">
    <property type="entry name" value="Glyco_trans_1"/>
</dbReference>
<dbReference type="CDD" id="cd03801">
    <property type="entry name" value="GT4_PimA-like"/>
    <property type="match status" value="1"/>
</dbReference>